<feature type="compositionally biased region" description="Gly residues" evidence="10">
    <location>
        <begin position="717"/>
        <end position="731"/>
    </location>
</feature>
<dbReference type="InterPro" id="IPR007696">
    <property type="entry name" value="DNA_mismatch_repair_MutS_core"/>
</dbReference>
<dbReference type="Pfam" id="PF00488">
    <property type="entry name" value="MutS_V"/>
    <property type="match status" value="1"/>
</dbReference>
<dbReference type="SUPFAM" id="SSF48334">
    <property type="entry name" value="DNA repair protein MutS, domain III"/>
    <property type="match status" value="1"/>
</dbReference>
<dbReference type="SMART" id="SM00320">
    <property type="entry name" value="WD40"/>
    <property type="match status" value="6"/>
</dbReference>
<keyword evidence="3" id="KW-0677">Repeat</keyword>
<dbReference type="PROSITE" id="PS50294">
    <property type="entry name" value="WD_REPEATS_REGION"/>
    <property type="match status" value="5"/>
</dbReference>
<protein>
    <recommendedName>
        <fullName evidence="8">Probable cytosolic iron-sulfur protein assembly protein CIAO1 homolog</fullName>
    </recommendedName>
</protein>
<feature type="compositionally biased region" description="Basic and acidic residues" evidence="10">
    <location>
        <begin position="698"/>
        <end position="707"/>
    </location>
</feature>
<name>A0A2P6V477_9CHLO</name>
<feature type="repeat" description="WD" evidence="9">
    <location>
        <begin position="196"/>
        <end position="227"/>
    </location>
</feature>
<evidence type="ECO:0000256" key="7">
    <source>
        <dbReference type="ARBA" id="ARBA00023204"/>
    </source>
</evidence>
<evidence type="ECO:0000256" key="9">
    <source>
        <dbReference type="PROSITE-ProRule" id="PRU00221"/>
    </source>
</evidence>
<evidence type="ECO:0000256" key="2">
    <source>
        <dbReference type="ARBA" id="ARBA00022574"/>
    </source>
</evidence>
<dbReference type="Gene3D" id="1.10.1420.10">
    <property type="match status" value="2"/>
</dbReference>
<feature type="repeat" description="WD" evidence="9">
    <location>
        <begin position="104"/>
        <end position="145"/>
    </location>
</feature>
<dbReference type="SMART" id="SM00534">
    <property type="entry name" value="MUTSac"/>
    <property type="match status" value="1"/>
</dbReference>
<evidence type="ECO:0000259" key="11">
    <source>
        <dbReference type="PROSITE" id="PS00486"/>
    </source>
</evidence>
<dbReference type="Gene3D" id="3.30.420.110">
    <property type="entry name" value="MutS, connector domain"/>
    <property type="match status" value="1"/>
</dbReference>
<dbReference type="InterPro" id="IPR036678">
    <property type="entry name" value="MutS_con_dom_sf"/>
</dbReference>
<dbReference type="GO" id="GO:0097361">
    <property type="term" value="C:cytosolic [4Fe-4S] assembly targeting complex"/>
    <property type="evidence" value="ECO:0007669"/>
    <property type="project" value="InterPro"/>
</dbReference>
<dbReference type="GO" id="GO:0005739">
    <property type="term" value="C:mitochondrion"/>
    <property type="evidence" value="ECO:0007669"/>
    <property type="project" value="TreeGrafter"/>
</dbReference>
<dbReference type="STRING" id="554055.A0A2P6V477"/>
<dbReference type="GO" id="GO:0005634">
    <property type="term" value="C:nucleus"/>
    <property type="evidence" value="ECO:0007669"/>
    <property type="project" value="TreeGrafter"/>
</dbReference>
<dbReference type="GO" id="GO:0016226">
    <property type="term" value="P:iron-sulfur cluster assembly"/>
    <property type="evidence" value="ECO:0007669"/>
    <property type="project" value="UniProtKB-UniRule"/>
</dbReference>
<dbReference type="Pfam" id="PF05190">
    <property type="entry name" value="MutS_IV"/>
    <property type="match status" value="1"/>
</dbReference>
<dbReference type="Pfam" id="PF00400">
    <property type="entry name" value="WD40"/>
    <property type="match status" value="6"/>
</dbReference>
<dbReference type="GO" id="GO:0043504">
    <property type="term" value="P:mitochondrial DNA repair"/>
    <property type="evidence" value="ECO:0007669"/>
    <property type="project" value="TreeGrafter"/>
</dbReference>
<keyword evidence="2 9" id="KW-0853">WD repeat</keyword>
<dbReference type="InterPro" id="IPR000432">
    <property type="entry name" value="DNA_mismatch_repair_MutS_C"/>
</dbReference>
<dbReference type="PROSITE" id="PS50082">
    <property type="entry name" value="WD_REPEATS_2"/>
    <property type="match status" value="5"/>
</dbReference>
<dbReference type="InterPro" id="IPR036187">
    <property type="entry name" value="DNA_mismatch_repair_MutS_sf"/>
</dbReference>
<feature type="repeat" description="WD" evidence="9">
    <location>
        <begin position="60"/>
        <end position="91"/>
    </location>
</feature>
<dbReference type="PROSITE" id="PS00486">
    <property type="entry name" value="DNA_MISMATCH_REPAIR_2"/>
    <property type="match status" value="1"/>
</dbReference>
<dbReference type="PANTHER" id="PTHR11361:SF34">
    <property type="entry name" value="DNA MISMATCH REPAIR PROTEIN MSH1, MITOCHONDRIAL"/>
    <property type="match status" value="1"/>
</dbReference>
<dbReference type="InterPro" id="IPR045076">
    <property type="entry name" value="MutS"/>
</dbReference>
<dbReference type="GO" id="GO:0005524">
    <property type="term" value="F:ATP binding"/>
    <property type="evidence" value="ECO:0007669"/>
    <property type="project" value="UniProtKB-KW"/>
</dbReference>
<dbReference type="InterPro" id="IPR015943">
    <property type="entry name" value="WD40/YVTN_repeat-like_dom_sf"/>
</dbReference>
<dbReference type="SUPFAM" id="SSF50978">
    <property type="entry name" value="WD40 repeat-like"/>
    <property type="match status" value="1"/>
</dbReference>
<accession>A0A2P6V477</accession>
<keyword evidence="5" id="KW-0067">ATP-binding</keyword>
<keyword evidence="13" id="KW-1185">Reference proteome</keyword>
<dbReference type="GO" id="GO:0030983">
    <property type="term" value="F:mismatched DNA binding"/>
    <property type="evidence" value="ECO:0007669"/>
    <property type="project" value="InterPro"/>
</dbReference>
<comment type="similarity">
    <text evidence="8">Belongs to the WD repeat CIA1 family.</text>
</comment>
<evidence type="ECO:0000256" key="1">
    <source>
        <dbReference type="ARBA" id="ARBA00006271"/>
    </source>
</evidence>
<comment type="function">
    <text evidence="8">Essential component of the cytosolic iron-sulfur (Fe/S) protein assembly machinery. Required for the maturation of extramitochondrial Fe/S proteins.</text>
</comment>
<dbReference type="OrthoDB" id="276261at2759"/>
<organism evidence="12 13">
    <name type="scientific">Micractinium conductrix</name>
    <dbReference type="NCBI Taxonomy" id="554055"/>
    <lineage>
        <taxon>Eukaryota</taxon>
        <taxon>Viridiplantae</taxon>
        <taxon>Chlorophyta</taxon>
        <taxon>core chlorophytes</taxon>
        <taxon>Trebouxiophyceae</taxon>
        <taxon>Chlorellales</taxon>
        <taxon>Chlorellaceae</taxon>
        <taxon>Chlorella clade</taxon>
        <taxon>Micractinium</taxon>
    </lineage>
</organism>
<dbReference type="Proteomes" id="UP000239649">
    <property type="component" value="Unassembled WGS sequence"/>
</dbReference>
<dbReference type="Gene3D" id="3.40.50.300">
    <property type="entry name" value="P-loop containing nucleotide triphosphate hydrolases"/>
    <property type="match status" value="1"/>
</dbReference>
<evidence type="ECO:0000256" key="8">
    <source>
        <dbReference type="HAMAP-Rule" id="MF_03037"/>
    </source>
</evidence>
<evidence type="ECO:0000313" key="13">
    <source>
        <dbReference type="Proteomes" id="UP000239649"/>
    </source>
</evidence>
<evidence type="ECO:0000256" key="4">
    <source>
        <dbReference type="ARBA" id="ARBA00022741"/>
    </source>
</evidence>
<evidence type="ECO:0000256" key="10">
    <source>
        <dbReference type="SAM" id="MobiDB-lite"/>
    </source>
</evidence>
<dbReference type="PANTHER" id="PTHR11361">
    <property type="entry name" value="DNA MISMATCH REPAIR PROTEIN MUTS FAMILY MEMBER"/>
    <property type="match status" value="1"/>
</dbReference>
<comment type="caution">
    <text evidence="12">The sequence shown here is derived from an EMBL/GenBank/DDBJ whole genome shotgun (WGS) entry which is preliminary data.</text>
</comment>
<keyword evidence="6" id="KW-0238">DNA-binding</keyword>
<dbReference type="AlphaFoldDB" id="A0A2P6V477"/>
<dbReference type="GO" id="GO:0140664">
    <property type="term" value="F:ATP-dependent DNA damage sensor activity"/>
    <property type="evidence" value="ECO:0007669"/>
    <property type="project" value="InterPro"/>
</dbReference>
<dbReference type="HAMAP" id="MF_03037">
    <property type="entry name" value="ciao1"/>
    <property type="match status" value="1"/>
</dbReference>
<feature type="repeat" description="WD" evidence="9">
    <location>
        <begin position="149"/>
        <end position="180"/>
    </location>
</feature>
<evidence type="ECO:0000256" key="3">
    <source>
        <dbReference type="ARBA" id="ARBA00022737"/>
    </source>
</evidence>
<dbReference type="CDD" id="cd00200">
    <property type="entry name" value="WD40"/>
    <property type="match status" value="1"/>
</dbReference>
<proteinExistence type="inferred from homology"/>
<keyword evidence="7" id="KW-0234">DNA repair</keyword>
<dbReference type="EMBL" id="LHPF02000032">
    <property type="protein sequence ID" value="PSC68890.1"/>
    <property type="molecule type" value="Genomic_DNA"/>
</dbReference>
<sequence>MSGGALEELQTLEGHTDRVWQVTWSPNGDMLASCSGDRTVRIWARDAADAARWRCAAVLEDCHSRTIRSAAWSPDGRCLATASFDRTTAVWRHAGGVWEQVAVLEGHESEVKEVAWSPGGGLLATCSRDKTVWLWEAAPGNEYEVVDVKHGHSQDVKTVHWHPSGEVLVSASYDDSIKLWVEEDDEWICAQTLAEPTGHTSTVWEVAFDPAGARMASCSDDATLKVWACRKEDGELRWRLLSTLSGFHDRTVFSVDWSKGGLIASGCADNAIRIFGEGGGSSGEPAGAGAGEVGLAVLDAGGGRLLLAQHIDTTRSFAHTMSLLELYNPARLLVVAEARGTGVSRATAHQFAQVPVPRGNWDDSQGYVSLCQYATVEARAALEGGMLQAANSGYLAHAAAGALLRYLELGDSGVGLVLARGSLAVQHVGSASHMAIDAGTAAALELIHPLRVGTCSAKLSGLSLFKVLDRTKTRCGARLLRASLLQPLRDVPTLNGRYDAVQELAQDFDVAGAVGACLARLPPDMDRMCGALSLRPAKSEATMLRRIAAMIQSFILLRESLATLPPLAEALAGARCEVLRAVRDAAGHAAFAELARELEAVLEDDVASSKNAFLNRTQQCFAVKKGCDGFLDVARQTFCRVTEQVHELAEQLRAQHSLPDLRVCYTGKRGFYLHVGGNGGGGRRGKHPREMMEEEQEGGSREEDGHTEAAPQASTQQGGGGGWGRGGGGGARLPPEFSVLQQTARGMQASTAELGALNSRLRDSSNDCLVLTEQVLEGLATRIVATYLPLLHRLVDSLALLDMLAGFAAVASGAGVKGGRGGGASSDRQYVRPVLTQGGPLALVEARHPLLECLDEGAPFQPNDTFLALNSSLHIITGPNMSGKSTYLRQVALCVVAAQAGAFVPAAFASLPPVDRLLARLGTGDSLETNSSSFAVEMQEVAHILAAASPRSLVLIDELGRSTSTSDGAGIAWAVAEALLERSSPTLFATHFGQLSELAAVYPAAKALSFDLGDVAGRRALDFTWRLRPGANDAGHYGLLLAAAVGFPADVLATAEEVVQVLDASEGQRATVYATAEAEELEAVYDVVQKLFCVAQSFGSPAAAGQQEARALQRTLRRLKAEAATALGGGEAAAAAPLG</sequence>
<dbReference type="CDD" id="cd03243">
    <property type="entry name" value="ABC_MutS_homologs"/>
    <property type="match status" value="1"/>
</dbReference>
<reference evidence="12 13" key="1">
    <citation type="journal article" date="2018" name="Plant J.">
        <title>Genome sequences of Chlorella sorokiniana UTEX 1602 and Micractinium conductrix SAG 241.80: implications to maltose excretion by a green alga.</title>
        <authorList>
            <person name="Arriola M.B."/>
            <person name="Velmurugan N."/>
            <person name="Zhang Y."/>
            <person name="Plunkett M.H."/>
            <person name="Hondzo H."/>
            <person name="Barney B.M."/>
        </authorList>
    </citation>
    <scope>NUCLEOTIDE SEQUENCE [LARGE SCALE GENOMIC DNA]</scope>
    <source>
        <strain evidence="12 13">SAG 241.80</strain>
    </source>
</reference>
<gene>
    <name evidence="12" type="ORF">C2E20_7605</name>
</gene>
<feature type="repeat" description="WD" evidence="9">
    <location>
        <begin position="12"/>
        <end position="43"/>
    </location>
</feature>
<dbReference type="InterPro" id="IPR028608">
    <property type="entry name" value="CIAO1/Cia1"/>
</dbReference>
<feature type="region of interest" description="Disordered" evidence="10">
    <location>
        <begin position="676"/>
        <end position="735"/>
    </location>
</feature>
<dbReference type="Pfam" id="PF05192">
    <property type="entry name" value="MutS_III"/>
    <property type="match status" value="1"/>
</dbReference>
<dbReference type="GO" id="GO:0006298">
    <property type="term" value="P:mismatch repair"/>
    <property type="evidence" value="ECO:0007669"/>
    <property type="project" value="InterPro"/>
</dbReference>
<dbReference type="InterPro" id="IPR027417">
    <property type="entry name" value="P-loop_NTPase"/>
</dbReference>
<dbReference type="SMART" id="SM00533">
    <property type="entry name" value="MUTSd"/>
    <property type="match status" value="1"/>
</dbReference>
<evidence type="ECO:0000313" key="12">
    <source>
        <dbReference type="EMBL" id="PSC68890.1"/>
    </source>
</evidence>
<dbReference type="InterPro" id="IPR007861">
    <property type="entry name" value="DNA_mismatch_repair_MutS_clamp"/>
</dbReference>
<comment type="similarity">
    <text evidence="1">Belongs to the DNA mismatch repair MutS family.</text>
</comment>
<evidence type="ECO:0000256" key="5">
    <source>
        <dbReference type="ARBA" id="ARBA00022840"/>
    </source>
</evidence>
<dbReference type="FunFam" id="3.40.50.300:FF:000870">
    <property type="entry name" value="MutS protein homolog 4"/>
    <property type="match status" value="1"/>
</dbReference>
<dbReference type="InterPro" id="IPR001680">
    <property type="entry name" value="WD40_rpt"/>
</dbReference>
<evidence type="ECO:0000256" key="6">
    <source>
        <dbReference type="ARBA" id="ARBA00023125"/>
    </source>
</evidence>
<dbReference type="InterPro" id="IPR036322">
    <property type="entry name" value="WD40_repeat_dom_sf"/>
</dbReference>
<dbReference type="SUPFAM" id="SSF52540">
    <property type="entry name" value="P-loop containing nucleoside triphosphate hydrolases"/>
    <property type="match status" value="1"/>
</dbReference>
<feature type="domain" description="DNA mismatch repair proteins mutS family" evidence="11">
    <location>
        <begin position="952"/>
        <end position="968"/>
    </location>
</feature>
<dbReference type="Gene3D" id="2.130.10.10">
    <property type="entry name" value="YVTN repeat-like/Quinoprotein amine dehydrogenase"/>
    <property type="match status" value="2"/>
</dbReference>
<keyword evidence="4" id="KW-0547">Nucleotide-binding</keyword>
<keyword evidence="7" id="KW-0227">DNA damage</keyword>